<dbReference type="PANTHER" id="PTHR47325:SF1">
    <property type="entry name" value="HISTONE-LYSINE N-METHYLTRANSFERASE SUVR5"/>
    <property type="match status" value="1"/>
</dbReference>
<organism evidence="1 2">
    <name type="scientific">Ensete ventricosum</name>
    <name type="common">Abyssinian banana</name>
    <name type="synonym">Musa ensete</name>
    <dbReference type="NCBI Taxonomy" id="4639"/>
    <lineage>
        <taxon>Eukaryota</taxon>
        <taxon>Viridiplantae</taxon>
        <taxon>Streptophyta</taxon>
        <taxon>Embryophyta</taxon>
        <taxon>Tracheophyta</taxon>
        <taxon>Spermatophyta</taxon>
        <taxon>Magnoliopsida</taxon>
        <taxon>Liliopsida</taxon>
        <taxon>Zingiberales</taxon>
        <taxon>Musaceae</taxon>
        <taxon>Ensete</taxon>
    </lineage>
</organism>
<accession>A0A427B4J1</accession>
<gene>
    <name evidence="1" type="ORF">B296_00000636</name>
</gene>
<dbReference type="Proteomes" id="UP000287651">
    <property type="component" value="Unassembled WGS sequence"/>
</dbReference>
<sequence length="123" mass="14191">MEKMELNVQNGDQEGELGTQVNNYYNYLEQDHAVALWVKSNLHLFHQAVIENARKVTAWKEFAMEASQCRDYADLGRMLLKLQTVNFTDMDWFGRVEVAFENRSCVLYHSLGSLNSSTRPLNG</sequence>
<dbReference type="EMBL" id="AMZH03000507">
    <property type="protein sequence ID" value="RRT83366.1"/>
    <property type="molecule type" value="Genomic_DNA"/>
</dbReference>
<evidence type="ECO:0000313" key="1">
    <source>
        <dbReference type="EMBL" id="RRT83366.1"/>
    </source>
</evidence>
<dbReference type="AlphaFoldDB" id="A0A427B4J1"/>
<proteinExistence type="predicted"/>
<dbReference type="PANTHER" id="PTHR47325">
    <property type="entry name" value="HISTONE-LYSINE N-METHYLTRANSFERASE SUVR5"/>
    <property type="match status" value="1"/>
</dbReference>
<reference evidence="1 2" key="1">
    <citation type="journal article" date="2014" name="Agronomy (Basel)">
        <title>A Draft Genome Sequence for Ensete ventricosum, the Drought-Tolerant Tree Against Hunger.</title>
        <authorList>
            <person name="Harrison J."/>
            <person name="Moore K.A."/>
            <person name="Paszkiewicz K."/>
            <person name="Jones T."/>
            <person name="Grant M."/>
            <person name="Ambacheew D."/>
            <person name="Muzemil S."/>
            <person name="Studholme D.J."/>
        </authorList>
    </citation>
    <scope>NUCLEOTIDE SEQUENCE [LARGE SCALE GENOMIC DNA]</scope>
</reference>
<evidence type="ECO:0000313" key="2">
    <source>
        <dbReference type="Proteomes" id="UP000287651"/>
    </source>
</evidence>
<name>A0A427B4J1_ENSVE</name>
<comment type="caution">
    <text evidence="1">The sequence shown here is derived from an EMBL/GenBank/DDBJ whole genome shotgun (WGS) entry which is preliminary data.</text>
</comment>
<protein>
    <submittedName>
        <fullName evidence="1">Uncharacterized protein</fullName>
    </submittedName>
</protein>